<evidence type="ECO:0000313" key="1">
    <source>
        <dbReference type="EMBL" id="KAI6080323.1"/>
    </source>
</evidence>
<organism evidence="1 2">
    <name type="scientific">Hypoxylon rubiginosum</name>
    <dbReference type="NCBI Taxonomy" id="110542"/>
    <lineage>
        <taxon>Eukaryota</taxon>
        <taxon>Fungi</taxon>
        <taxon>Dikarya</taxon>
        <taxon>Ascomycota</taxon>
        <taxon>Pezizomycotina</taxon>
        <taxon>Sordariomycetes</taxon>
        <taxon>Xylariomycetidae</taxon>
        <taxon>Xylariales</taxon>
        <taxon>Hypoxylaceae</taxon>
        <taxon>Hypoxylon</taxon>
    </lineage>
</organism>
<evidence type="ECO:0000313" key="2">
    <source>
        <dbReference type="Proteomes" id="UP001497680"/>
    </source>
</evidence>
<name>A0ACC0CIR3_9PEZI</name>
<dbReference type="Proteomes" id="UP001497680">
    <property type="component" value="Unassembled WGS sequence"/>
</dbReference>
<keyword evidence="2" id="KW-1185">Reference proteome</keyword>
<gene>
    <name evidence="1" type="ORF">F4821DRAFT_251765</name>
</gene>
<dbReference type="EMBL" id="MU394455">
    <property type="protein sequence ID" value="KAI6080323.1"/>
    <property type="molecule type" value="Genomic_DNA"/>
</dbReference>
<proteinExistence type="predicted"/>
<comment type="caution">
    <text evidence="1">The sequence shown here is derived from an EMBL/GenBank/DDBJ whole genome shotgun (WGS) entry which is preliminary data.</text>
</comment>
<protein>
    <submittedName>
        <fullName evidence="1">Floculation protein FLO1</fullName>
    </submittedName>
</protein>
<accession>A0ACC0CIR3</accession>
<sequence length="304" mass="32308">MFTIHKLATLTGAAFLSCASAMLTAAGEASATAALALATTTTTIPWIGDYTATHTLLPCAELSVTATIVIQVPISGPSCTAIPGPPSPDGSCLVNPFCSPSGLNIDYYRNYLGDYSRGDFPSSYYITENLQPLDSSLTNRTFFPQDDSPANLPVVYPSAELGTGGPYFVGWTRDTNGGITVDANNFTLVYSGFYRAPATGTYSLCTSADNRNEIFFGDGNALDCFEGRVPTDASPLAFSTGGNFVNDVNCTEVDLVGGRYYPVRNVYGDWQGPSAFSFTIQGPGVNQTYDFDGDVYPLECGSFF</sequence>
<reference evidence="1 2" key="1">
    <citation type="journal article" date="2022" name="New Phytol.">
        <title>Ecological generalism drives hyperdiversity of secondary metabolite gene clusters in xylarialean endophytes.</title>
        <authorList>
            <person name="Franco M.E.E."/>
            <person name="Wisecaver J.H."/>
            <person name="Arnold A.E."/>
            <person name="Ju Y.M."/>
            <person name="Slot J.C."/>
            <person name="Ahrendt S."/>
            <person name="Moore L.P."/>
            <person name="Eastman K.E."/>
            <person name="Scott K."/>
            <person name="Konkel Z."/>
            <person name="Mondo S.J."/>
            <person name="Kuo A."/>
            <person name="Hayes R.D."/>
            <person name="Haridas S."/>
            <person name="Andreopoulos B."/>
            <person name="Riley R."/>
            <person name="LaButti K."/>
            <person name="Pangilinan J."/>
            <person name="Lipzen A."/>
            <person name="Amirebrahimi M."/>
            <person name="Yan J."/>
            <person name="Adam C."/>
            <person name="Keymanesh K."/>
            <person name="Ng V."/>
            <person name="Louie K."/>
            <person name="Northen T."/>
            <person name="Drula E."/>
            <person name="Henrissat B."/>
            <person name="Hsieh H.M."/>
            <person name="Youens-Clark K."/>
            <person name="Lutzoni F."/>
            <person name="Miadlikowska J."/>
            <person name="Eastwood D.C."/>
            <person name="Hamelin R.C."/>
            <person name="Grigoriev I.V."/>
            <person name="U'Ren J.M."/>
        </authorList>
    </citation>
    <scope>NUCLEOTIDE SEQUENCE [LARGE SCALE GENOMIC DNA]</scope>
    <source>
        <strain evidence="1 2">ER1909</strain>
    </source>
</reference>